<proteinExistence type="predicted"/>
<feature type="compositionally biased region" description="Acidic residues" evidence="1">
    <location>
        <begin position="46"/>
        <end position="71"/>
    </location>
</feature>
<dbReference type="AlphaFoldDB" id="A0A8B8UC26"/>
<sequence length="82" mass="9359">MKIALSRVVLKEWSETQVLGLHSQAWRIRISETGIQRSVSYLTGEATEEEDDDDDEEGEEEDEEGEEEGDKENDPDCNSKKN</sequence>
<protein>
    <submittedName>
        <fullName evidence="3">Nucleosome assembly protein 1-like 1 isoform X3</fullName>
    </submittedName>
</protein>
<evidence type="ECO:0000256" key="1">
    <source>
        <dbReference type="SAM" id="MobiDB-lite"/>
    </source>
</evidence>
<evidence type="ECO:0000313" key="3">
    <source>
        <dbReference type="RefSeq" id="XP_032352149.1"/>
    </source>
</evidence>
<evidence type="ECO:0000313" key="2">
    <source>
        <dbReference type="Proteomes" id="UP000694856"/>
    </source>
</evidence>
<feature type="region of interest" description="Disordered" evidence="1">
    <location>
        <begin position="37"/>
        <end position="82"/>
    </location>
</feature>
<dbReference type="Proteomes" id="UP000694856">
    <property type="component" value="Chromosome 2"/>
</dbReference>
<dbReference type="RefSeq" id="XP_032352149.1">
    <property type="nucleotide sequence ID" value="XM_032496258.1"/>
</dbReference>
<accession>A0A8B8UC26</accession>
<feature type="compositionally biased region" description="Basic and acidic residues" evidence="1">
    <location>
        <begin position="72"/>
        <end position="82"/>
    </location>
</feature>
<organism evidence="2 3">
    <name type="scientific">Camelus ferus</name>
    <name type="common">Wild bactrian camel</name>
    <name type="synonym">Camelus bactrianus ferus</name>
    <dbReference type="NCBI Taxonomy" id="419612"/>
    <lineage>
        <taxon>Eukaryota</taxon>
        <taxon>Metazoa</taxon>
        <taxon>Chordata</taxon>
        <taxon>Craniata</taxon>
        <taxon>Vertebrata</taxon>
        <taxon>Euteleostomi</taxon>
        <taxon>Mammalia</taxon>
        <taxon>Eutheria</taxon>
        <taxon>Laurasiatheria</taxon>
        <taxon>Artiodactyla</taxon>
        <taxon>Tylopoda</taxon>
        <taxon>Camelidae</taxon>
        <taxon>Camelus</taxon>
    </lineage>
</organism>
<dbReference type="GeneID" id="116668547"/>
<keyword evidence="2" id="KW-1185">Reference proteome</keyword>
<name>A0A8B8UC26_CAMFR</name>
<reference evidence="3" key="1">
    <citation type="submission" date="2025-08" db="UniProtKB">
        <authorList>
            <consortium name="RefSeq"/>
        </authorList>
    </citation>
    <scope>IDENTIFICATION</scope>
    <source>
        <tissue evidence="3">Ear skin</tissue>
    </source>
</reference>
<gene>
    <name evidence="3" type="primary">LOC116668547</name>
</gene>